<dbReference type="AlphaFoldDB" id="A0A024P4Z5"/>
<evidence type="ECO:0000256" key="2">
    <source>
        <dbReference type="SAM" id="SignalP"/>
    </source>
</evidence>
<name>A0A024P4Z5_9BACI</name>
<evidence type="ECO:0000256" key="1">
    <source>
        <dbReference type="SAM" id="MobiDB-lite"/>
    </source>
</evidence>
<keyword evidence="2" id="KW-0732">Signal</keyword>
<comment type="caution">
    <text evidence="3">The sequence shown here is derived from an EMBL/GenBank/DDBJ whole genome shotgun (WGS) entry which is preliminary data.</text>
</comment>
<protein>
    <submittedName>
        <fullName evidence="3">X-X-X-Leu-X-X-Gly heptad repeats</fullName>
    </submittedName>
</protein>
<proteinExistence type="predicted"/>
<feature type="chain" id="PRO_5001532324" evidence="2">
    <location>
        <begin position="23"/>
        <end position="608"/>
    </location>
</feature>
<sequence>MRAQRMTAIFLAFLLVLGTAPVAPVSAEKNDSSEEGDKEKKGSYSEKHEVVYATLNAAGDQEEMYVVNNFTIEDQGEIVDYGPYTSVQNLTDLTEIQQKEEKIELTAQEEEFYYQGNLEGKPLPWDINVSYQLNGETLPPEELAGKDGELQINIDTQKNEKVEEVFFNNYLMQITLQFDSNIYENIQAPEGSVANAGKNRQVTFTVMPEKEGSFAVKADVSDMEMESIEFAAIPSSMSIDAPDVGGMKNDMSSLSDATAEINKGVGELKTGISDLNNGAASLYDGSKEYKNGIQGVSNGSSELVEGSASIKALLQQMSNSVRAGSGEIDLSDLTKMEDGLRQIAGGLKKTEEGLTNLKDRYGQANQALSQSIESLPASQISEEDIQKLYESGADKEVVDKLVETYKAAKTTKETYANVKEAFNAVGPSLEKSIGSLSEMSSSLHSIADQVGNSLDNMDIAQSLKELQQGLQSMSSNYNEFHAGLTEYTSGVDQLAGSYGELHSGIGELTNGTSKLESGAAELHNGTSELASSTSDLPGQIDSEIDQMVDEYDKSDFDPVSFVSSQNENVGSVQFVIKTESIKKEEEEKQAPEEEEEKSFWDRLLDLFR</sequence>
<evidence type="ECO:0000313" key="3">
    <source>
        <dbReference type="EMBL" id="CDQ23853.1"/>
    </source>
</evidence>
<reference evidence="4" key="1">
    <citation type="submission" date="2014-03" db="EMBL/GenBank/DDBJ databases">
        <authorList>
            <person name="Urmite Genomes U."/>
        </authorList>
    </citation>
    <scope>NUCLEOTIDE SEQUENCE [LARGE SCALE GENOMIC DNA]</scope>
    <source>
        <strain evidence="4">HD-03</strain>
    </source>
</reference>
<feature type="region of interest" description="Disordered" evidence="1">
    <location>
        <begin position="25"/>
        <end position="45"/>
    </location>
</feature>
<dbReference type="EMBL" id="CCDI010000002">
    <property type="protein sequence ID" value="CDQ23853.1"/>
    <property type="molecule type" value="Genomic_DNA"/>
</dbReference>
<gene>
    <name evidence="3" type="ORF">BN983_02106</name>
</gene>
<dbReference type="NCBIfam" id="TIGR03057">
    <property type="entry name" value="xxxLxxG_by_4"/>
    <property type="match status" value="1"/>
</dbReference>
<feature type="compositionally biased region" description="Basic and acidic residues" evidence="1">
    <location>
        <begin position="28"/>
        <end position="45"/>
    </location>
</feature>
<dbReference type="Gene3D" id="1.10.287.950">
    <property type="entry name" value="Methyl-accepting chemotaxis protein"/>
    <property type="match status" value="2"/>
</dbReference>
<reference evidence="3 4" key="2">
    <citation type="submission" date="2014-05" db="EMBL/GenBank/DDBJ databases">
        <title>Draft genome sequence of Halobacillus karajensis HK-03.</title>
        <authorList>
            <person name="Khelaifia S."/>
            <person name="Croce O."/>
            <person name="Lagier J.C."/>
            <person name="Raoult D."/>
        </authorList>
    </citation>
    <scope>NUCLEOTIDE SEQUENCE [LARGE SCALE GENOMIC DNA]</scope>
    <source>
        <strain evidence="3 4">HD-03</strain>
    </source>
</reference>
<keyword evidence="4" id="KW-1185">Reference proteome</keyword>
<dbReference type="InterPro" id="IPR023908">
    <property type="entry name" value="xxxLxxG_rpt"/>
</dbReference>
<evidence type="ECO:0000313" key="4">
    <source>
        <dbReference type="Proteomes" id="UP000028868"/>
    </source>
</evidence>
<feature type="signal peptide" evidence="2">
    <location>
        <begin position="1"/>
        <end position="22"/>
    </location>
</feature>
<dbReference type="SUPFAM" id="SSF58104">
    <property type="entry name" value="Methyl-accepting chemotaxis protein (MCP) signaling domain"/>
    <property type="match status" value="1"/>
</dbReference>
<organism evidence="3 4">
    <name type="scientific">Halobacillus karajensis</name>
    <dbReference type="NCBI Taxonomy" id="195088"/>
    <lineage>
        <taxon>Bacteria</taxon>
        <taxon>Bacillati</taxon>
        <taxon>Bacillota</taxon>
        <taxon>Bacilli</taxon>
        <taxon>Bacillales</taxon>
        <taxon>Bacillaceae</taxon>
        <taxon>Halobacillus</taxon>
    </lineage>
</organism>
<accession>A0A024P4Z5</accession>
<dbReference type="Proteomes" id="UP000028868">
    <property type="component" value="Unassembled WGS sequence"/>
</dbReference>
<dbReference type="RefSeq" id="WP_035508233.1">
    <property type="nucleotide sequence ID" value="NZ_CCDH010000003.1"/>
</dbReference>